<proteinExistence type="predicted"/>
<accession>X1QPI7</accession>
<organism evidence="1">
    <name type="scientific">marine sediment metagenome</name>
    <dbReference type="NCBI Taxonomy" id="412755"/>
    <lineage>
        <taxon>unclassified sequences</taxon>
        <taxon>metagenomes</taxon>
        <taxon>ecological metagenomes</taxon>
    </lineage>
</organism>
<name>X1QPI7_9ZZZZ</name>
<dbReference type="AlphaFoldDB" id="X1QPI7"/>
<gene>
    <name evidence="1" type="ORF">S06H3_53437</name>
</gene>
<feature type="non-terminal residue" evidence="1">
    <location>
        <position position="1"/>
    </location>
</feature>
<comment type="caution">
    <text evidence="1">The sequence shown here is derived from an EMBL/GenBank/DDBJ whole genome shotgun (WGS) entry which is preliminary data.</text>
</comment>
<reference evidence="1" key="1">
    <citation type="journal article" date="2014" name="Front. Microbiol.">
        <title>High frequency of phylogenetically diverse reductive dehalogenase-homologous genes in deep subseafloor sedimentary metagenomes.</title>
        <authorList>
            <person name="Kawai M."/>
            <person name="Futagami T."/>
            <person name="Toyoda A."/>
            <person name="Takaki Y."/>
            <person name="Nishi S."/>
            <person name="Hori S."/>
            <person name="Arai W."/>
            <person name="Tsubouchi T."/>
            <person name="Morono Y."/>
            <person name="Uchiyama I."/>
            <person name="Ito T."/>
            <person name="Fujiyama A."/>
            <person name="Inagaki F."/>
            <person name="Takami H."/>
        </authorList>
    </citation>
    <scope>NUCLEOTIDE SEQUENCE</scope>
    <source>
        <strain evidence="1">Expedition CK06-06</strain>
    </source>
</reference>
<dbReference type="EMBL" id="BARV01034073">
    <property type="protein sequence ID" value="GAI56701.1"/>
    <property type="molecule type" value="Genomic_DNA"/>
</dbReference>
<evidence type="ECO:0000313" key="1">
    <source>
        <dbReference type="EMBL" id="GAI56701.1"/>
    </source>
</evidence>
<sequence>EYLEINNKKEKTMYEIITMPVETVDEAEERYSCLDRLIKNERFEFAVVLQSSGLKQECVNGYVDSATKRIIDAGIKELFVHETDPREALEVEAYAEMKGCQIETFVGSLEDAVKHIKPDDRRGLAWVNEPVLV</sequence>
<protein>
    <submittedName>
        <fullName evidence="1">Uncharacterized protein</fullName>
    </submittedName>
</protein>